<name>A0A6B3N0U5_9CYAN</name>
<protein>
    <submittedName>
        <fullName evidence="1">DUF1822 family protein</fullName>
    </submittedName>
</protein>
<sequence length="308" mass="34556">MNSTSNYLTFTVPLTLSAHELAQQFYHLQSDSNQAKQIYFNTLAVYAVNFYLNCLGIETDLEASDSWNPFLQALANNADLLVKNVGKLECRPVLPEEQVCKVPEEVMSDRIGYVAVRLDSDLTEAQLLGFATSTAQSEIPIQNLRSLEDLLDVVSPLSLEIILNNVVLLRQWLHDSFDLGWEKVSQVLNPIPAELGWSYRRIETGVKRGKLIHLGRQETAEQIALLVGLRPTQLPELNITVEVYPTGYATHLPRDLQLMVLDEEGETVMQAIAKSTKNIQLEFSGEEGESFGVKLSLDNYSIIENFTI</sequence>
<dbReference type="Pfam" id="PF08852">
    <property type="entry name" value="DUF1822"/>
    <property type="match status" value="1"/>
</dbReference>
<reference evidence="1" key="1">
    <citation type="submission" date="2019-11" db="EMBL/GenBank/DDBJ databases">
        <title>Genomic insights into an expanded diversity of filamentous marine cyanobacteria reveals the extraordinary biosynthetic potential of Moorea and Okeania.</title>
        <authorList>
            <person name="Ferreira Leao T."/>
            <person name="Wang M."/>
            <person name="Moss N."/>
            <person name="Da Silva R."/>
            <person name="Sanders J."/>
            <person name="Nurk S."/>
            <person name="Gurevich A."/>
            <person name="Humphrey G."/>
            <person name="Reher R."/>
            <person name="Zhu Q."/>
            <person name="Belda-Ferre P."/>
            <person name="Glukhov E."/>
            <person name="Rex R."/>
            <person name="Dorrestein P.C."/>
            <person name="Knight R."/>
            <person name="Pevzner P."/>
            <person name="Gerwick W.H."/>
            <person name="Gerwick L."/>
        </authorList>
    </citation>
    <scope>NUCLEOTIDE SEQUENCE</scope>
    <source>
        <strain evidence="1">SIO1C4</strain>
    </source>
</reference>
<dbReference type="AlphaFoldDB" id="A0A6B3N0U5"/>
<dbReference type="InterPro" id="IPR014951">
    <property type="entry name" value="DUF1822"/>
</dbReference>
<evidence type="ECO:0000313" key="1">
    <source>
        <dbReference type="EMBL" id="NER26689.1"/>
    </source>
</evidence>
<accession>A0A6B3N0U5</accession>
<comment type="caution">
    <text evidence="1">The sequence shown here is derived from an EMBL/GenBank/DDBJ whole genome shotgun (WGS) entry which is preliminary data.</text>
</comment>
<gene>
    <name evidence="1" type="ORF">F6J89_03420</name>
</gene>
<organism evidence="1">
    <name type="scientific">Symploca sp. SIO1C4</name>
    <dbReference type="NCBI Taxonomy" id="2607765"/>
    <lineage>
        <taxon>Bacteria</taxon>
        <taxon>Bacillati</taxon>
        <taxon>Cyanobacteriota</taxon>
        <taxon>Cyanophyceae</taxon>
        <taxon>Coleofasciculales</taxon>
        <taxon>Coleofasciculaceae</taxon>
        <taxon>Symploca</taxon>
    </lineage>
</organism>
<proteinExistence type="predicted"/>
<dbReference type="EMBL" id="JAAHFQ010000043">
    <property type="protein sequence ID" value="NER26689.1"/>
    <property type="molecule type" value="Genomic_DNA"/>
</dbReference>